<feature type="transmembrane region" description="Helical" evidence="15">
    <location>
        <begin position="72"/>
        <end position="89"/>
    </location>
</feature>
<evidence type="ECO:0000256" key="10">
    <source>
        <dbReference type="ARBA" id="ARBA00023136"/>
    </source>
</evidence>
<dbReference type="PANTHER" id="PTHR36570:SF2">
    <property type="entry name" value="DISULFIDE BOND FORMATION PROTEIN B"/>
    <property type="match status" value="1"/>
</dbReference>
<evidence type="ECO:0000256" key="1">
    <source>
        <dbReference type="ARBA" id="ARBA00004429"/>
    </source>
</evidence>
<comment type="similarity">
    <text evidence="2 14">Belongs to the DsbB family.</text>
</comment>
<evidence type="ECO:0000256" key="14">
    <source>
        <dbReference type="HAMAP-Rule" id="MF_00286"/>
    </source>
</evidence>
<protein>
    <recommendedName>
        <fullName evidence="14">Disulfide bond formation protein B</fullName>
    </recommendedName>
    <alternativeName>
        <fullName evidence="14">Disulfide oxidoreductase</fullName>
    </alternativeName>
</protein>
<dbReference type="SUPFAM" id="SSF158442">
    <property type="entry name" value="DsbB-like"/>
    <property type="match status" value="1"/>
</dbReference>
<keyword evidence="4 14" id="KW-1003">Cell membrane</keyword>
<keyword evidence="12 14" id="KW-0143">Chaperone</keyword>
<feature type="transmembrane region" description="Helical" evidence="15">
    <location>
        <begin position="45"/>
        <end position="65"/>
    </location>
</feature>
<evidence type="ECO:0000313" key="17">
    <source>
        <dbReference type="Proteomes" id="UP000199626"/>
    </source>
</evidence>
<dbReference type="GO" id="GO:0009055">
    <property type="term" value="F:electron transfer activity"/>
    <property type="evidence" value="ECO:0007669"/>
    <property type="project" value="UniProtKB-UniRule"/>
</dbReference>
<comment type="caution">
    <text evidence="14">Lacks conserved residue(s) required for the propagation of feature annotation.</text>
</comment>
<sequence>MLLFLAKLPTQRRAWAVLTLSCFALLLTALYFQYQLGLEPCVKCIYQRTAIIALGVAGFIGWLAPQRMLARLIGYAGWLTAAIWGWRIAAEHVAMQNAKNSWFMVCDTFPNFPSWMPLHHWFPSLFAAPGQCGEIDWSWLGLSMPGWMQINFAFYTLAGIFIICARLLKLRRL</sequence>
<dbReference type="InterPro" id="IPR003752">
    <property type="entry name" value="DiS_bond_form_DsbB/BdbC"/>
</dbReference>
<evidence type="ECO:0000256" key="9">
    <source>
        <dbReference type="ARBA" id="ARBA00023002"/>
    </source>
</evidence>
<name>A0A1G6C8Y3_9GAMM</name>
<feature type="transmembrane region" description="Helical" evidence="15">
    <location>
        <begin position="147"/>
        <end position="168"/>
    </location>
</feature>
<dbReference type="EMBL" id="FMXN01000005">
    <property type="protein sequence ID" value="SDB29292.1"/>
    <property type="molecule type" value="Genomic_DNA"/>
</dbReference>
<keyword evidence="6 14" id="KW-0812">Transmembrane</keyword>
<comment type="function">
    <text evidence="14">Required for disulfide bond formation in some periplasmic proteins. Acts by oxidizing the DsbA protein.</text>
</comment>
<dbReference type="GO" id="GO:0006457">
    <property type="term" value="P:protein folding"/>
    <property type="evidence" value="ECO:0007669"/>
    <property type="project" value="InterPro"/>
</dbReference>
<keyword evidence="10 14" id="KW-0472">Membrane</keyword>
<dbReference type="PANTHER" id="PTHR36570">
    <property type="entry name" value="DISULFIDE BOND FORMATION PROTEIN B"/>
    <property type="match status" value="1"/>
</dbReference>
<dbReference type="GO" id="GO:0005886">
    <property type="term" value="C:plasma membrane"/>
    <property type="evidence" value="ECO:0007669"/>
    <property type="project" value="UniProtKB-SubCell"/>
</dbReference>
<evidence type="ECO:0000256" key="15">
    <source>
        <dbReference type="SAM" id="Phobius"/>
    </source>
</evidence>
<evidence type="ECO:0000256" key="12">
    <source>
        <dbReference type="ARBA" id="ARBA00023186"/>
    </source>
</evidence>
<reference evidence="17" key="1">
    <citation type="submission" date="2016-10" db="EMBL/GenBank/DDBJ databases">
        <authorList>
            <person name="Varghese N."/>
            <person name="Submissions S."/>
        </authorList>
    </citation>
    <scope>NUCLEOTIDE SEQUENCE [LARGE SCALE GENOMIC DNA]</scope>
    <source>
        <strain evidence="17">CGMCC 1.10824</strain>
    </source>
</reference>
<keyword evidence="5" id="KW-0997">Cell inner membrane</keyword>
<gene>
    <name evidence="14" type="primary">dsbB</name>
    <name evidence="16" type="ORF">SAMN02927930_01134</name>
</gene>
<proteinExistence type="inferred from homology"/>
<dbReference type="Proteomes" id="UP000199626">
    <property type="component" value="Unassembled WGS sequence"/>
</dbReference>
<dbReference type="InterPro" id="IPR023380">
    <property type="entry name" value="DsbB-like_sf"/>
</dbReference>
<keyword evidence="8 14" id="KW-1133">Transmembrane helix</keyword>
<evidence type="ECO:0000256" key="4">
    <source>
        <dbReference type="ARBA" id="ARBA00022475"/>
    </source>
</evidence>
<feature type="disulfide bond" description="Redox-active" evidence="14">
    <location>
        <begin position="41"/>
        <end position="44"/>
    </location>
</feature>
<dbReference type="OrthoDB" id="3711263at2"/>
<evidence type="ECO:0000256" key="2">
    <source>
        <dbReference type="ARBA" id="ARBA00008823"/>
    </source>
</evidence>
<dbReference type="RefSeq" id="WP_092592635.1">
    <property type="nucleotide sequence ID" value="NZ_FMXN01000005.1"/>
</dbReference>
<evidence type="ECO:0000256" key="13">
    <source>
        <dbReference type="ARBA" id="ARBA00023284"/>
    </source>
</evidence>
<dbReference type="InterPro" id="IPR022920">
    <property type="entry name" value="Disulphide_bond_form_DsbB"/>
</dbReference>
<feature type="topological domain" description="Cytoplasmic" evidence="14">
    <location>
        <begin position="166"/>
        <end position="173"/>
    </location>
</feature>
<evidence type="ECO:0000313" key="16">
    <source>
        <dbReference type="EMBL" id="SDB29292.1"/>
    </source>
</evidence>
<evidence type="ECO:0000256" key="11">
    <source>
        <dbReference type="ARBA" id="ARBA00023157"/>
    </source>
</evidence>
<keyword evidence="17" id="KW-1185">Reference proteome</keyword>
<feature type="transmembrane region" description="Helical" evidence="15">
    <location>
        <begin position="12"/>
        <end position="33"/>
    </location>
</feature>
<dbReference type="Pfam" id="PF02600">
    <property type="entry name" value="DsbB"/>
    <property type="match status" value="1"/>
</dbReference>
<evidence type="ECO:0000256" key="7">
    <source>
        <dbReference type="ARBA" id="ARBA00022982"/>
    </source>
</evidence>
<dbReference type="InterPro" id="IPR050183">
    <property type="entry name" value="DsbB"/>
</dbReference>
<keyword evidence="9 14" id="KW-0560">Oxidoreductase</keyword>
<dbReference type="AlphaFoldDB" id="A0A1G6C8Y3"/>
<evidence type="ECO:0000256" key="8">
    <source>
        <dbReference type="ARBA" id="ARBA00022989"/>
    </source>
</evidence>
<keyword evidence="7 14" id="KW-0249">Electron transport</keyword>
<keyword evidence="13 14" id="KW-0676">Redox-active center</keyword>
<dbReference type="HAMAP" id="MF_00286">
    <property type="entry name" value="DsbB"/>
    <property type="match status" value="1"/>
</dbReference>
<organism evidence="16 17">
    <name type="scientific">Pseudidiomarina indica</name>
    <dbReference type="NCBI Taxonomy" id="1159017"/>
    <lineage>
        <taxon>Bacteria</taxon>
        <taxon>Pseudomonadati</taxon>
        <taxon>Pseudomonadota</taxon>
        <taxon>Gammaproteobacteria</taxon>
        <taxon>Alteromonadales</taxon>
        <taxon>Idiomarinaceae</taxon>
        <taxon>Pseudidiomarina</taxon>
    </lineage>
</organism>
<dbReference type="GO" id="GO:0015035">
    <property type="term" value="F:protein-disulfide reductase activity"/>
    <property type="evidence" value="ECO:0007669"/>
    <property type="project" value="UniProtKB-UniRule"/>
</dbReference>
<evidence type="ECO:0000256" key="3">
    <source>
        <dbReference type="ARBA" id="ARBA00022448"/>
    </source>
</evidence>
<evidence type="ECO:0000256" key="5">
    <source>
        <dbReference type="ARBA" id="ARBA00022519"/>
    </source>
</evidence>
<feature type="disulfide bond" description="Redox-active" evidence="14">
    <location>
        <begin position="106"/>
        <end position="132"/>
    </location>
</feature>
<feature type="topological domain" description="Cytoplasmic" evidence="14">
    <location>
        <begin position="1"/>
        <end position="14"/>
    </location>
</feature>
<dbReference type="NCBIfam" id="NF002485">
    <property type="entry name" value="PRK01749.1"/>
    <property type="match status" value="1"/>
</dbReference>
<accession>A0A1G6C8Y3</accession>
<evidence type="ECO:0000256" key="6">
    <source>
        <dbReference type="ARBA" id="ARBA00022692"/>
    </source>
</evidence>
<comment type="subcellular location">
    <subcellularLocation>
        <location evidence="1">Cell inner membrane</location>
        <topology evidence="1">Multi-pass membrane protein</topology>
    </subcellularLocation>
    <subcellularLocation>
        <location evidence="14">Cell membrane</location>
        <topology evidence="14">Multi-pass membrane protein</topology>
    </subcellularLocation>
</comment>
<keyword evidence="3 14" id="KW-0813">Transport</keyword>
<feature type="topological domain" description="Periplasmic" evidence="14">
    <location>
        <begin position="32"/>
        <end position="49"/>
    </location>
</feature>
<keyword evidence="11 14" id="KW-1015">Disulfide bond</keyword>
<dbReference type="Gene3D" id="1.20.1550.10">
    <property type="entry name" value="DsbB-like"/>
    <property type="match status" value="1"/>
</dbReference>
<dbReference type="STRING" id="1159017.SAMN02927930_01134"/>